<dbReference type="RefSeq" id="XP_025420054.1">
    <property type="nucleotide sequence ID" value="XM_025564269.1"/>
</dbReference>
<gene>
    <name evidence="6" type="primary">LOC112690289</name>
</gene>
<dbReference type="InterPro" id="IPR006578">
    <property type="entry name" value="MADF-dom"/>
</dbReference>
<dbReference type="InterPro" id="IPR039353">
    <property type="entry name" value="TF_Adf1"/>
</dbReference>
<dbReference type="PROSITE" id="PS51029">
    <property type="entry name" value="MADF"/>
    <property type="match status" value="1"/>
</dbReference>
<dbReference type="InterPro" id="IPR004210">
    <property type="entry name" value="BESS_motif"/>
</dbReference>
<protein>
    <submittedName>
        <fullName evidence="6">Uncharacterized protein LOC112690289</fullName>
    </submittedName>
</protein>
<dbReference type="OrthoDB" id="6600747at2759"/>
<evidence type="ECO:0000259" key="2">
    <source>
        <dbReference type="PROSITE" id="PS50090"/>
    </source>
</evidence>
<dbReference type="GO" id="GO:0003677">
    <property type="term" value="F:DNA binding"/>
    <property type="evidence" value="ECO:0007669"/>
    <property type="project" value="InterPro"/>
</dbReference>
<accession>A0A8B8GA11</accession>
<evidence type="ECO:0000313" key="6">
    <source>
        <dbReference type="RefSeq" id="XP_025420054.1"/>
    </source>
</evidence>
<dbReference type="PANTHER" id="PTHR12243">
    <property type="entry name" value="MADF DOMAIN TRANSCRIPTION FACTOR"/>
    <property type="match status" value="1"/>
</dbReference>
<evidence type="ECO:0000259" key="3">
    <source>
        <dbReference type="PROSITE" id="PS51029"/>
    </source>
</evidence>
<evidence type="ECO:0000313" key="5">
    <source>
        <dbReference type="Proteomes" id="UP000694846"/>
    </source>
</evidence>
<dbReference type="GeneID" id="112690289"/>
<dbReference type="InterPro" id="IPR001005">
    <property type="entry name" value="SANT/Myb"/>
</dbReference>
<evidence type="ECO:0000256" key="1">
    <source>
        <dbReference type="PROSITE-ProRule" id="PRU00371"/>
    </source>
</evidence>
<dbReference type="AlphaFoldDB" id="A0A8B8GA11"/>
<feature type="domain" description="MADF" evidence="3">
    <location>
        <begin position="16"/>
        <end position="104"/>
    </location>
</feature>
<dbReference type="SMART" id="SM00595">
    <property type="entry name" value="MADF"/>
    <property type="match status" value="1"/>
</dbReference>
<dbReference type="Proteomes" id="UP000694846">
    <property type="component" value="Unplaced"/>
</dbReference>
<dbReference type="Pfam" id="PF10545">
    <property type="entry name" value="MADF_DNA_bdg"/>
    <property type="match status" value="1"/>
</dbReference>
<feature type="non-terminal residue" evidence="6">
    <location>
        <position position="1"/>
    </location>
</feature>
<reference evidence="6" key="1">
    <citation type="submission" date="2025-08" db="UniProtKB">
        <authorList>
            <consortium name="RefSeq"/>
        </authorList>
    </citation>
    <scope>IDENTIFICATION</scope>
    <source>
        <tissue evidence="6">Whole body</tissue>
    </source>
</reference>
<evidence type="ECO:0000259" key="4">
    <source>
        <dbReference type="PROSITE" id="PS51031"/>
    </source>
</evidence>
<sequence length="290" mass="32848">LKTISKSTFSSNDDEVLVKEVEKQSVLYDSSHEKHKDIIYKDVIWNNISCIVGKSTEDCKKRWRNIRDTYMRNKKKLGTGSAATLAKKKWPLAGHVAFLDHVEYQRNTTTNVSNDISMGNSMLSEDKDDSNTEKLFNEPVIVSNEATHVEKRPRTKPEKFDYVKRAMERTAIINSIQTQNQAILNREADDEIDFFFKSMAISVKKLPAKGKTEAKLQILTLVSQLEQKYLEPTAQPTQVLFQIPSQQNHSLLSLSSSPSLCPSTSSGASQGFESYNMSTAYGNNYNYNNN</sequence>
<dbReference type="GO" id="GO:0006357">
    <property type="term" value="P:regulation of transcription by RNA polymerase II"/>
    <property type="evidence" value="ECO:0007669"/>
    <property type="project" value="TreeGrafter"/>
</dbReference>
<keyword evidence="5" id="KW-1185">Reference proteome</keyword>
<name>A0A8B8GA11_9HEMI</name>
<organism evidence="5 6">
    <name type="scientific">Sipha flava</name>
    <name type="common">yellow sugarcane aphid</name>
    <dbReference type="NCBI Taxonomy" id="143950"/>
    <lineage>
        <taxon>Eukaryota</taxon>
        <taxon>Metazoa</taxon>
        <taxon>Ecdysozoa</taxon>
        <taxon>Arthropoda</taxon>
        <taxon>Hexapoda</taxon>
        <taxon>Insecta</taxon>
        <taxon>Pterygota</taxon>
        <taxon>Neoptera</taxon>
        <taxon>Paraneoptera</taxon>
        <taxon>Hemiptera</taxon>
        <taxon>Sternorrhyncha</taxon>
        <taxon>Aphidomorpha</taxon>
        <taxon>Aphidoidea</taxon>
        <taxon>Aphididae</taxon>
        <taxon>Sipha</taxon>
    </lineage>
</organism>
<dbReference type="PROSITE" id="PS50090">
    <property type="entry name" value="MYB_LIKE"/>
    <property type="match status" value="1"/>
</dbReference>
<dbReference type="GO" id="GO:0005634">
    <property type="term" value="C:nucleus"/>
    <property type="evidence" value="ECO:0007669"/>
    <property type="project" value="UniProtKB-SubCell"/>
</dbReference>
<feature type="domain" description="BESS" evidence="4">
    <location>
        <begin position="189"/>
        <end position="228"/>
    </location>
</feature>
<proteinExistence type="predicted"/>
<keyword evidence="1" id="KW-0539">Nucleus</keyword>
<comment type="subcellular location">
    <subcellularLocation>
        <location evidence="1">Nucleus</location>
    </subcellularLocation>
</comment>
<dbReference type="GO" id="GO:0005667">
    <property type="term" value="C:transcription regulator complex"/>
    <property type="evidence" value="ECO:0007669"/>
    <property type="project" value="TreeGrafter"/>
</dbReference>
<dbReference type="PROSITE" id="PS51031">
    <property type="entry name" value="BESS"/>
    <property type="match status" value="1"/>
</dbReference>
<dbReference type="Pfam" id="PF02944">
    <property type="entry name" value="BESS"/>
    <property type="match status" value="1"/>
</dbReference>
<feature type="domain" description="Myb-like" evidence="2">
    <location>
        <begin position="1"/>
        <end position="67"/>
    </location>
</feature>
<dbReference type="PANTHER" id="PTHR12243:SF60">
    <property type="entry name" value="SI:CH211-15D5.12-RELATED"/>
    <property type="match status" value="1"/>
</dbReference>